<comment type="caution">
    <text evidence="2">The sequence shown here is derived from an EMBL/GenBank/DDBJ whole genome shotgun (WGS) entry which is preliminary data.</text>
</comment>
<dbReference type="EMBL" id="DSVL01000305">
    <property type="protein sequence ID" value="HFH29812.1"/>
    <property type="molecule type" value="Genomic_DNA"/>
</dbReference>
<feature type="chain" id="PRO_5028249022" evidence="1">
    <location>
        <begin position="21"/>
        <end position="304"/>
    </location>
</feature>
<gene>
    <name evidence="2" type="ORF">ENS59_09935</name>
</gene>
<accession>A0A7C3E2M1</accession>
<sequence length="304" mass="33098">MNVKIGALCLVFCLNGILFAQTASPRFSIASVLRWDTLELNSTVKLDMGSAGLQLPTGRAHGEELLDIEFPRIVSPYLFSIPVDSTITIETAIQQGQLSILDMDLLVGSAKKSPAVLDLAQNSLNQNVTVLLSGLSALLVRHTVPASLPRPLIPQASKDYTGIVIFAQETLPIYGRQGSARLVPCLFPKIWDAEGSLVYERNMVYPDIAKSRGIVRYSTVDKVLQQNPSGIAPALQNLIGERPLRILADKVFGKLPTDPVISKEDALVLLSSDNNRRLLNEGRVVIIIAPELLVQNFTSPRPSP</sequence>
<protein>
    <submittedName>
        <fullName evidence="2">Polymerase</fullName>
    </submittedName>
</protein>
<organism evidence="2">
    <name type="scientific">Gracilinema caldarium</name>
    <dbReference type="NCBI Taxonomy" id="215591"/>
    <lineage>
        <taxon>Bacteria</taxon>
        <taxon>Pseudomonadati</taxon>
        <taxon>Spirochaetota</taxon>
        <taxon>Spirochaetia</taxon>
        <taxon>Spirochaetales</taxon>
        <taxon>Breznakiellaceae</taxon>
        <taxon>Gracilinema</taxon>
    </lineage>
</organism>
<feature type="signal peptide" evidence="1">
    <location>
        <begin position="1"/>
        <end position="20"/>
    </location>
</feature>
<evidence type="ECO:0000256" key="1">
    <source>
        <dbReference type="SAM" id="SignalP"/>
    </source>
</evidence>
<evidence type="ECO:0000313" key="2">
    <source>
        <dbReference type="EMBL" id="HFH29812.1"/>
    </source>
</evidence>
<keyword evidence="1" id="KW-0732">Signal</keyword>
<reference evidence="2" key="1">
    <citation type="journal article" date="2020" name="mSystems">
        <title>Genome- and Community-Level Interaction Insights into Carbon Utilization and Element Cycling Functions of Hydrothermarchaeota in Hydrothermal Sediment.</title>
        <authorList>
            <person name="Zhou Z."/>
            <person name="Liu Y."/>
            <person name="Xu W."/>
            <person name="Pan J."/>
            <person name="Luo Z.H."/>
            <person name="Li M."/>
        </authorList>
    </citation>
    <scope>NUCLEOTIDE SEQUENCE [LARGE SCALE GENOMIC DNA]</scope>
    <source>
        <strain evidence="2">SpSt-503</strain>
    </source>
</reference>
<dbReference type="AlphaFoldDB" id="A0A7C3E2M1"/>
<name>A0A7C3E2M1_9SPIR</name>
<proteinExistence type="predicted"/>